<dbReference type="PANTHER" id="PTHR43133:SF8">
    <property type="entry name" value="RNA POLYMERASE SIGMA FACTOR HI_1459-RELATED"/>
    <property type="match status" value="1"/>
</dbReference>
<feature type="compositionally biased region" description="Low complexity" evidence="6">
    <location>
        <begin position="465"/>
        <end position="484"/>
    </location>
</feature>
<dbReference type="Gene3D" id="1.10.10.1320">
    <property type="entry name" value="Anti-sigma factor, zinc-finger domain"/>
    <property type="match status" value="1"/>
</dbReference>
<feature type="compositionally biased region" description="Low complexity" evidence="6">
    <location>
        <begin position="360"/>
        <end position="371"/>
    </location>
</feature>
<keyword evidence="10" id="KW-1185">Reference proteome</keyword>
<dbReference type="InterPro" id="IPR014284">
    <property type="entry name" value="RNA_pol_sigma-70_dom"/>
</dbReference>
<evidence type="ECO:0000256" key="3">
    <source>
        <dbReference type="ARBA" id="ARBA00023082"/>
    </source>
</evidence>
<dbReference type="InterPro" id="IPR039425">
    <property type="entry name" value="RNA_pol_sigma-70-like"/>
</dbReference>
<dbReference type="RefSeq" id="WP_167113807.1">
    <property type="nucleotide sequence ID" value="NZ_JAANOU010000001.1"/>
</dbReference>
<feature type="compositionally biased region" description="Low complexity" evidence="6">
    <location>
        <begin position="517"/>
        <end position="532"/>
    </location>
</feature>
<comment type="similarity">
    <text evidence="1">Belongs to the sigma-70 factor family. ECF subfamily.</text>
</comment>
<feature type="compositionally biased region" description="Low complexity" evidence="6">
    <location>
        <begin position="323"/>
        <end position="342"/>
    </location>
</feature>
<evidence type="ECO:0000256" key="4">
    <source>
        <dbReference type="ARBA" id="ARBA00023125"/>
    </source>
</evidence>
<dbReference type="Pfam" id="PF13490">
    <property type="entry name" value="zf-HC2"/>
    <property type="match status" value="1"/>
</dbReference>
<evidence type="ECO:0000256" key="5">
    <source>
        <dbReference type="ARBA" id="ARBA00023163"/>
    </source>
</evidence>
<evidence type="ECO:0000259" key="7">
    <source>
        <dbReference type="Pfam" id="PF04542"/>
    </source>
</evidence>
<dbReference type="PANTHER" id="PTHR43133">
    <property type="entry name" value="RNA POLYMERASE ECF-TYPE SIGMA FACTO"/>
    <property type="match status" value="1"/>
</dbReference>
<dbReference type="SUPFAM" id="SSF88946">
    <property type="entry name" value="Sigma2 domain of RNA polymerase sigma factors"/>
    <property type="match status" value="1"/>
</dbReference>
<gene>
    <name evidence="9" type="ORF">FHX46_002642</name>
</gene>
<feature type="compositionally biased region" description="Basic and acidic residues" evidence="6">
    <location>
        <begin position="445"/>
        <end position="454"/>
    </location>
</feature>
<keyword evidence="2" id="KW-0805">Transcription regulation</keyword>
<feature type="compositionally biased region" description="Gly residues" evidence="6">
    <location>
        <begin position="372"/>
        <end position="382"/>
    </location>
</feature>
<proteinExistence type="inferred from homology"/>
<dbReference type="Gene3D" id="1.10.1740.10">
    <property type="match status" value="1"/>
</dbReference>
<feature type="region of interest" description="Disordered" evidence="6">
    <location>
        <begin position="323"/>
        <end position="532"/>
    </location>
</feature>
<reference evidence="9 10" key="1">
    <citation type="submission" date="2020-03" db="EMBL/GenBank/DDBJ databases">
        <title>Sequencing the genomes of 1000 actinobacteria strains.</title>
        <authorList>
            <person name="Klenk H.-P."/>
        </authorList>
    </citation>
    <scope>NUCLEOTIDE SEQUENCE [LARGE SCALE GENOMIC DNA]</scope>
    <source>
        <strain evidence="9 10">DSM 45668</strain>
    </source>
</reference>
<evidence type="ECO:0000256" key="1">
    <source>
        <dbReference type="ARBA" id="ARBA00010641"/>
    </source>
</evidence>
<sequence length="532" mass="53060">MAGDTDADAELIGAVRGGDLAAYDTLFRRHLPAARRVAAMLWRDRAEVDDLVAESFLRVFAAIRDGAGPADRFRPYLLVTLRNLAMDWGRRRERCDPWAATGDDGAPGVEEIVIDRLTGEVARSAFETLPARWRYVLWHTEMLGTGPGKLAGELGMTANGVAALAVRAREGLRQAFLQAHVPAARTEECRTVRRRLAAWTRGKVTARQRQAVSAHLARCPKCQRIAAALETVNGGLPALVPLLGRLLGGGPAVPAGEAASVAAGGGAPAASAVWGGASAALSKVAAAATLAAVAAVAGPVVTAEPPPGTAAAAPVVARTPAVPAAPAAPARRGPGAQRPTGAQPETGGIAPVEGTAGQRTTTNPGPAAADGPPGGTDPGAGANGHRRGRGNGAGTGDFTTEADRGDAADAPGRYHRPAAGTPPDANGKAGGRGAGKPVGAGKNDFTTKADRDGAADGPGRHHRPASTTAADDSGTGSDAANAGAVAHGKGDGATKPGTLGHGAGHRAADAPARRSPDLGTGSAAAGAAAPGR</sequence>
<dbReference type="Pfam" id="PF04542">
    <property type="entry name" value="Sigma70_r2"/>
    <property type="match status" value="1"/>
</dbReference>
<protein>
    <submittedName>
        <fullName evidence="9">RNA polymerase sigma factor (Sigma-70 family)</fullName>
    </submittedName>
</protein>
<keyword evidence="3" id="KW-0731">Sigma factor</keyword>
<dbReference type="InterPro" id="IPR007627">
    <property type="entry name" value="RNA_pol_sigma70_r2"/>
</dbReference>
<dbReference type="InterPro" id="IPR013324">
    <property type="entry name" value="RNA_pol_sigma_r3/r4-like"/>
</dbReference>
<dbReference type="NCBIfam" id="TIGR02937">
    <property type="entry name" value="sigma70-ECF"/>
    <property type="match status" value="1"/>
</dbReference>
<accession>A0ABX0ST24</accession>
<keyword evidence="4" id="KW-0238">DNA-binding</keyword>
<dbReference type="InterPro" id="IPR013325">
    <property type="entry name" value="RNA_pol_sigma_r2"/>
</dbReference>
<feature type="domain" description="RNA polymerase sigma-70 region 2" evidence="7">
    <location>
        <begin position="26"/>
        <end position="94"/>
    </location>
</feature>
<dbReference type="Proteomes" id="UP000754495">
    <property type="component" value="Unassembled WGS sequence"/>
</dbReference>
<keyword evidence="5" id="KW-0804">Transcription</keyword>
<evidence type="ECO:0000313" key="9">
    <source>
        <dbReference type="EMBL" id="NIH80112.1"/>
    </source>
</evidence>
<dbReference type="SUPFAM" id="SSF88659">
    <property type="entry name" value="Sigma3 and sigma4 domains of RNA polymerase sigma factors"/>
    <property type="match status" value="1"/>
</dbReference>
<dbReference type="InterPro" id="IPR041916">
    <property type="entry name" value="Anti_sigma_zinc_sf"/>
</dbReference>
<dbReference type="InterPro" id="IPR027383">
    <property type="entry name" value="Znf_put"/>
</dbReference>
<dbReference type="EMBL" id="JAANOU010000001">
    <property type="protein sequence ID" value="NIH80112.1"/>
    <property type="molecule type" value="Genomic_DNA"/>
</dbReference>
<organism evidence="9 10">
    <name type="scientific">Amycolatopsis viridis</name>
    <dbReference type="NCBI Taxonomy" id="185678"/>
    <lineage>
        <taxon>Bacteria</taxon>
        <taxon>Bacillati</taxon>
        <taxon>Actinomycetota</taxon>
        <taxon>Actinomycetes</taxon>
        <taxon>Pseudonocardiales</taxon>
        <taxon>Pseudonocardiaceae</taxon>
        <taxon>Amycolatopsis</taxon>
    </lineage>
</organism>
<evidence type="ECO:0000256" key="6">
    <source>
        <dbReference type="SAM" id="MobiDB-lite"/>
    </source>
</evidence>
<feature type="compositionally biased region" description="Gly residues" evidence="6">
    <location>
        <begin position="428"/>
        <end position="438"/>
    </location>
</feature>
<evidence type="ECO:0000259" key="8">
    <source>
        <dbReference type="Pfam" id="PF13490"/>
    </source>
</evidence>
<feature type="compositionally biased region" description="Basic and acidic residues" evidence="6">
    <location>
        <begin position="506"/>
        <end position="516"/>
    </location>
</feature>
<name>A0ABX0ST24_9PSEU</name>
<evidence type="ECO:0000256" key="2">
    <source>
        <dbReference type="ARBA" id="ARBA00023015"/>
    </source>
</evidence>
<comment type="caution">
    <text evidence="9">The sequence shown here is derived from an EMBL/GenBank/DDBJ whole genome shotgun (WGS) entry which is preliminary data.</text>
</comment>
<feature type="domain" description="Putative zinc-finger" evidence="8">
    <location>
        <begin position="189"/>
        <end position="223"/>
    </location>
</feature>
<evidence type="ECO:0000313" key="10">
    <source>
        <dbReference type="Proteomes" id="UP000754495"/>
    </source>
</evidence>